<keyword evidence="3 8" id="KW-0645">Protease</keyword>
<dbReference type="Gene3D" id="3.90.226.10">
    <property type="entry name" value="2-enoyl-CoA Hydratase, Chain A, domain 1"/>
    <property type="match status" value="1"/>
</dbReference>
<feature type="compositionally biased region" description="Acidic residues" evidence="7">
    <location>
        <begin position="216"/>
        <end position="242"/>
    </location>
</feature>
<dbReference type="InterPro" id="IPR023562">
    <property type="entry name" value="ClpP/TepA"/>
</dbReference>
<dbReference type="GO" id="GO:0004176">
    <property type="term" value="F:ATP-dependent peptidase activity"/>
    <property type="evidence" value="ECO:0007669"/>
    <property type="project" value="InterPro"/>
</dbReference>
<dbReference type="SUPFAM" id="SSF52096">
    <property type="entry name" value="ClpP/crotonase"/>
    <property type="match status" value="1"/>
</dbReference>
<dbReference type="Proteomes" id="UP000642553">
    <property type="component" value="Chromosome"/>
</dbReference>
<dbReference type="EMBL" id="CP029701">
    <property type="protein sequence ID" value="QHV64220.1"/>
    <property type="molecule type" value="Genomic_DNA"/>
</dbReference>
<dbReference type="PANTHER" id="PTHR10381:SF70">
    <property type="entry name" value="ATP-DEPENDENT CLP PROTEASE PROTEOLYTIC SUBUNIT"/>
    <property type="match status" value="1"/>
</dbReference>
<evidence type="ECO:0000256" key="5">
    <source>
        <dbReference type="ARBA" id="ARBA00022825"/>
    </source>
</evidence>
<keyword evidence="5" id="KW-0720">Serine protease</keyword>
<accession>A0AAE6W358</accession>
<dbReference type="CDD" id="cd07016">
    <property type="entry name" value="S14_ClpP_1"/>
    <property type="match status" value="1"/>
</dbReference>
<dbReference type="InterPro" id="IPR029045">
    <property type="entry name" value="ClpP/crotonase-like_dom_sf"/>
</dbReference>
<comment type="similarity">
    <text evidence="1 6">Belongs to the peptidase S14 family.</text>
</comment>
<feature type="compositionally biased region" description="Acidic residues" evidence="7">
    <location>
        <begin position="189"/>
        <end position="209"/>
    </location>
</feature>
<name>A0AAE6W358_9BACT</name>
<keyword evidence="2" id="KW-0963">Cytoplasm</keyword>
<evidence type="ECO:0000313" key="9">
    <source>
        <dbReference type="Proteomes" id="UP000642553"/>
    </source>
</evidence>
<evidence type="ECO:0000256" key="4">
    <source>
        <dbReference type="ARBA" id="ARBA00022801"/>
    </source>
</evidence>
<dbReference type="RefSeq" id="WP_102721459.1">
    <property type="nucleotide sequence ID" value="NZ_CP029753.1"/>
</dbReference>
<sequence length="382" mass="40391">MSRKKTYQLPTLTMQAGNSGAVAVVDVTGVIGWDDAQCLEFADKLKAAANQGAASITLRVNSPGGDVFSALSMYDAIRSCKLPVRAEVHGLAASAASLLCMAADTVAMSESAKFMVHQPYAGVWGNPDEIMNYAEMLIKERERMFAIYGERCGKSWEQVSNDHKASVYYGAAEAIAYGFVDEVIHDEEGTGDGEDDEEESTGNGDEDETAATAEDGSGDEDDDEDEDPTAEEGDDEDDEDETPTAGMTGSRLNLKSAAGAICMRIFGLTGASKKKDPVKALQAQNSRLAAMNKGLTAQVAKLKASQEGQAAVTAQLVDKQVTARLAALGITASDLPAAAETETPGPEQTVALPSSREEFLALSADDRLAVMAAHPEDVKKYL</sequence>
<gene>
    <name evidence="8" type="ORF">DMI76_13005</name>
</gene>
<reference evidence="8" key="1">
    <citation type="submission" date="2018-05" db="EMBL/GenBank/DDBJ databases">
        <title>Complete genome sequnece of Akkermansia muciniphila EB-AMDK-40.</title>
        <authorList>
            <person name="Nam Y.-D."/>
            <person name="Chung W.-H."/>
            <person name="Park Y.S."/>
            <person name="Kang J."/>
        </authorList>
    </citation>
    <scope>NUCLEOTIDE SEQUENCE</scope>
    <source>
        <strain evidence="8">EB-AMDK-40</strain>
    </source>
</reference>
<keyword evidence="4" id="KW-0378">Hydrolase</keyword>
<organism evidence="8 9">
    <name type="scientific">Akkermansia massiliensis</name>
    <dbReference type="NCBI Taxonomy" id="2927224"/>
    <lineage>
        <taxon>Bacteria</taxon>
        <taxon>Pseudomonadati</taxon>
        <taxon>Verrucomicrobiota</taxon>
        <taxon>Verrucomicrobiia</taxon>
        <taxon>Verrucomicrobiales</taxon>
        <taxon>Akkermansiaceae</taxon>
        <taxon>Akkermansia</taxon>
    </lineage>
</organism>
<evidence type="ECO:0000256" key="3">
    <source>
        <dbReference type="ARBA" id="ARBA00022670"/>
    </source>
</evidence>
<evidence type="ECO:0000313" key="8">
    <source>
        <dbReference type="EMBL" id="QHV64220.1"/>
    </source>
</evidence>
<dbReference type="NCBIfam" id="NF045542">
    <property type="entry name" value="Clp_rel_HeadMat"/>
    <property type="match status" value="1"/>
</dbReference>
<dbReference type="AlphaFoldDB" id="A0AAE6W358"/>
<feature type="region of interest" description="Disordered" evidence="7">
    <location>
        <begin position="186"/>
        <end position="251"/>
    </location>
</feature>
<evidence type="ECO:0000256" key="7">
    <source>
        <dbReference type="SAM" id="MobiDB-lite"/>
    </source>
</evidence>
<dbReference type="InterPro" id="IPR001907">
    <property type="entry name" value="ClpP"/>
</dbReference>
<evidence type="ECO:0000256" key="1">
    <source>
        <dbReference type="ARBA" id="ARBA00007039"/>
    </source>
</evidence>
<dbReference type="Pfam" id="PF00574">
    <property type="entry name" value="CLP_protease"/>
    <property type="match status" value="1"/>
</dbReference>
<evidence type="ECO:0000256" key="6">
    <source>
        <dbReference type="RuleBase" id="RU003567"/>
    </source>
</evidence>
<dbReference type="GO" id="GO:0006515">
    <property type="term" value="P:protein quality control for misfolded or incompletely synthesized proteins"/>
    <property type="evidence" value="ECO:0007669"/>
    <property type="project" value="TreeGrafter"/>
</dbReference>
<protein>
    <recommendedName>
        <fullName evidence="6">ATP-dependent Clp protease proteolytic subunit</fullName>
    </recommendedName>
</protein>
<evidence type="ECO:0000256" key="2">
    <source>
        <dbReference type="ARBA" id="ARBA00022490"/>
    </source>
</evidence>
<dbReference type="PRINTS" id="PR00127">
    <property type="entry name" value="CLPPROTEASEP"/>
</dbReference>
<dbReference type="GO" id="GO:0051117">
    <property type="term" value="F:ATPase binding"/>
    <property type="evidence" value="ECO:0007669"/>
    <property type="project" value="TreeGrafter"/>
</dbReference>
<dbReference type="GO" id="GO:0009368">
    <property type="term" value="C:endopeptidase Clp complex"/>
    <property type="evidence" value="ECO:0007669"/>
    <property type="project" value="TreeGrafter"/>
</dbReference>
<dbReference type="GO" id="GO:0004252">
    <property type="term" value="F:serine-type endopeptidase activity"/>
    <property type="evidence" value="ECO:0007669"/>
    <property type="project" value="InterPro"/>
</dbReference>
<dbReference type="PANTHER" id="PTHR10381">
    <property type="entry name" value="ATP-DEPENDENT CLP PROTEASE PROTEOLYTIC SUBUNIT"/>
    <property type="match status" value="1"/>
</dbReference>
<proteinExistence type="inferred from homology"/>